<reference evidence="3" key="1">
    <citation type="submission" date="2017-04" db="EMBL/GenBank/DDBJ databases">
        <authorList>
            <person name="Varghese N."/>
            <person name="Submissions S."/>
        </authorList>
    </citation>
    <scope>NUCLEOTIDE SEQUENCE [LARGE SCALE GENOMIC DNA]</scope>
    <source>
        <strain evidence="3">RKEM611</strain>
    </source>
</reference>
<dbReference type="Proteomes" id="UP000192907">
    <property type="component" value="Unassembled WGS sequence"/>
</dbReference>
<dbReference type="EMBL" id="FWZT01000028">
    <property type="protein sequence ID" value="SMF74064.1"/>
    <property type="molecule type" value="Genomic_DNA"/>
</dbReference>
<protein>
    <recommendedName>
        <fullName evidence="4">DUF998 domain-containing protein</fullName>
    </recommendedName>
</protein>
<feature type="transmembrane region" description="Helical" evidence="1">
    <location>
        <begin position="70"/>
        <end position="90"/>
    </location>
</feature>
<dbReference type="RefSeq" id="WP_132324579.1">
    <property type="nucleotide sequence ID" value="NZ_FWZT01000028.1"/>
</dbReference>
<dbReference type="AlphaFoldDB" id="A0A1Y6CRK9"/>
<accession>A0A1Y6CRK9</accession>
<keyword evidence="3" id="KW-1185">Reference proteome</keyword>
<keyword evidence="1" id="KW-1133">Transmembrane helix</keyword>
<organism evidence="2 3">
    <name type="scientific">Pseudobacteriovorax antillogorgiicola</name>
    <dbReference type="NCBI Taxonomy" id="1513793"/>
    <lineage>
        <taxon>Bacteria</taxon>
        <taxon>Pseudomonadati</taxon>
        <taxon>Bdellovibrionota</taxon>
        <taxon>Oligoflexia</taxon>
        <taxon>Oligoflexales</taxon>
        <taxon>Pseudobacteriovoracaceae</taxon>
        <taxon>Pseudobacteriovorax</taxon>
    </lineage>
</organism>
<feature type="transmembrane region" description="Helical" evidence="1">
    <location>
        <begin position="131"/>
        <end position="152"/>
    </location>
</feature>
<evidence type="ECO:0008006" key="4">
    <source>
        <dbReference type="Google" id="ProtNLM"/>
    </source>
</evidence>
<evidence type="ECO:0000313" key="3">
    <source>
        <dbReference type="Proteomes" id="UP000192907"/>
    </source>
</evidence>
<keyword evidence="1" id="KW-0812">Transmembrane</keyword>
<proteinExistence type="predicted"/>
<feature type="transmembrane region" description="Helical" evidence="1">
    <location>
        <begin position="12"/>
        <end position="32"/>
    </location>
</feature>
<evidence type="ECO:0000256" key="1">
    <source>
        <dbReference type="SAM" id="Phobius"/>
    </source>
</evidence>
<gene>
    <name evidence="2" type="ORF">SAMN06296036_12826</name>
</gene>
<evidence type="ECO:0000313" key="2">
    <source>
        <dbReference type="EMBL" id="SMF74064.1"/>
    </source>
</evidence>
<feature type="transmembrane region" description="Helical" evidence="1">
    <location>
        <begin position="102"/>
        <end position="125"/>
    </location>
</feature>
<name>A0A1Y6CRK9_9BACT</name>
<feature type="transmembrane region" description="Helical" evidence="1">
    <location>
        <begin position="164"/>
        <end position="183"/>
    </location>
</feature>
<keyword evidence="1" id="KW-0472">Membrane</keyword>
<dbReference type="STRING" id="1513793.SAMN06296036_12826"/>
<sequence length="239" mass="26903">MNLTLRHIRALFLAKATLVLFLLLTVVAMIAYPGGTNTNPHIEGYQFFQNFFSDLGRVTSFDGAPQYRPMLIFVSALTLAAIGQVLFYMMFPNFFRAGGRTLAFFGSFFGVMTGLGYLGIALTPWDMFGALHLHFVHVTFLSFELSVILYTIAIFRNPEYPNRYAWAFIAFCGVLTIYLVILFFGPKADTEWGLTVQVTAQKILIYCQAACVSFQVYGAIRIALKNMNPRSQTNLISHH</sequence>
<feature type="transmembrane region" description="Helical" evidence="1">
    <location>
        <begin position="203"/>
        <end position="224"/>
    </location>
</feature>